<dbReference type="AlphaFoldDB" id="A0A139AJA1"/>
<dbReference type="Gene3D" id="3.40.30.10">
    <property type="entry name" value="Glutaredoxin"/>
    <property type="match status" value="1"/>
</dbReference>
<gene>
    <name evidence="2" type="ORF">M427DRAFT_30972</name>
</gene>
<feature type="region of interest" description="Disordered" evidence="1">
    <location>
        <begin position="219"/>
        <end position="242"/>
    </location>
</feature>
<keyword evidence="3" id="KW-1185">Reference proteome</keyword>
<evidence type="ECO:0000256" key="1">
    <source>
        <dbReference type="SAM" id="MobiDB-lite"/>
    </source>
</evidence>
<dbReference type="EMBL" id="KQ965750">
    <property type="protein sequence ID" value="KXS16871.1"/>
    <property type="molecule type" value="Genomic_DNA"/>
</dbReference>
<evidence type="ECO:0000313" key="2">
    <source>
        <dbReference type="EMBL" id="KXS16871.1"/>
    </source>
</evidence>
<sequence>MPPIILHDVYTEHPKSTSAAPNPWLGRLCLVHKGVPFVVKLGTWRGLGDKSPGALWPRFAVTLGTGPGARPMLPTIEVPRIVDDTPYTDHPEPEPGLLVGDSITIAEYLDAHFPDKPSLFLPWHPVGTPPDTSSPQFAAAHAMARFVKEGLGNSDAQWASHFELAYEQHTAMYDEEDCEYLRSDYKMGFENAWDWLMSKDRAALLAHTRRSLLPLSAILSPQAPPRHSGGGTPPSLSRPPGTPLFLSSPTAPGLLDYIVFARWIMTYQVDEPLNKGIWSTTSDAARTWLRTYKDGKWALKGADAVPGAWFGDVQLPGVEDWVERMLDLHDGYTRKYFAGEKP</sequence>
<dbReference type="OrthoDB" id="4951845at2759"/>
<evidence type="ECO:0008006" key="4">
    <source>
        <dbReference type="Google" id="ProtNLM"/>
    </source>
</evidence>
<dbReference type="Proteomes" id="UP000070544">
    <property type="component" value="Unassembled WGS sequence"/>
</dbReference>
<proteinExistence type="predicted"/>
<accession>A0A139AJA1</accession>
<organism evidence="2 3">
    <name type="scientific">Gonapodya prolifera (strain JEL478)</name>
    <name type="common">Monoblepharis prolifera</name>
    <dbReference type="NCBI Taxonomy" id="1344416"/>
    <lineage>
        <taxon>Eukaryota</taxon>
        <taxon>Fungi</taxon>
        <taxon>Fungi incertae sedis</taxon>
        <taxon>Chytridiomycota</taxon>
        <taxon>Chytridiomycota incertae sedis</taxon>
        <taxon>Monoblepharidomycetes</taxon>
        <taxon>Monoblepharidales</taxon>
        <taxon>Gonapodyaceae</taxon>
        <taxon>Gonapodya</taxon>
    </lineage>
</organism>
<reference evidence="2 3" key="1">
    <citation type="journal article" date="2015" name="Genome Biol. Evol.">
        <title>Phylogenomic analyses indicate that early fungi evolved digesting cell walls of algal ancestors of land plants.</title>
        <authorList>
            <person name="Chang Y."/>
            <person name="Wang S."/>
            <person name="Sekimoto S."/>
            <person name="Aerts A.L."/>
            <person name="Choi C."/>
            <person name="Clum A."/>
            <person name="LaButti K.M."/>
            <person name="Lindquist E.A."/>
            <person name="Yee Ngan C."/>
            <person name="Ohm R.A."/>
            <person name="Salamov A.A."/>
            <person name="Grigoriev I.V."/>
            <person name="Spatafora J.W."/>
            <person name="Berbee M.L."/>
        </authorList>
    </citation>
    <scope>NUCLEOTIDE SEQUENCE [LARGE SCALE GENOMIC DNA]</scope>
    <source>
        <strain evidence="2 3">JEL478</strain>
    </source>
</reference>
<protein>
    <recommendedName>
        <fullName evidence="4">GST N-terminal domain-containing protein</fullName>
    </recommendedName>
</protein>
<evidence type="ECO:0000313" key="3">
    <source>
        <dbReference type="Proteomes" id="UP000070544"/>
    </source>
</evidence>
<name>A0A139AJA1_GONPJ</name>